<reference evidence="2" key="1">
    <citation type="journal article" date="2019" name="Int. J. Syst. Evol. Microbiol.">
        <title>The Global Catalogue of Microorganisms (GCM) 10K type strain sequencing project: providing services to taxonomists for standard genome sequencing and annotation.</title>
        <authorList>
            <consortium name="The Broad Institute Genomics Platform"/>
            <consortium name="The Broad Institute Genome Sequencing Center for Infectious Disease"/>
            <person name="Wu L."/>
            <person name="Ma J."/>
        </authorList>
    </citation>
    <scope>NUCLEOTIDE SEQUENCE [LARGE SCALE GENOMIC DNA]</scope>
    <source>
        <strain evidence="2">KCTC 52473</strain>
    </source>
</reference>
<name>A0ABV7FM75_9ALTE</name>
<dbReference type="RefSeq" id="WP_376919534.1">
    <property type="nucleotide sequence ID" value="NZ_JBHRSW010000010.1"/>
</dbReference>
<dbReference type="Proteomes" id="UP001595478">
    <property type="component" value="Unassembled WGS sequence"/>
</dbReference>
<dbReference type="EMBL" id="JBHRSW010000010">
    <property type="protein sequence ID" value="MFC3121397.1"/>
    <property type="molecule type" value="Genomic_DNA"/>
</dbReference>
<comment type="caution">
    <text evidence="1">The sequence shown here is derived from an EMBL/GenBank/DDBJ whole genome shotgun (WGS) entry which is preliminary data.</text>
</comment>
<gene>
    <name evidence="1" type="ORF">ACFOHL_07170</name>
</gene>
<proteinExistence type="predicted"/>
<organism evidence="1 2">
    <name type="scientific">Agaribacter flavus</name>
    <dbReference type="NCBI Taxonomy" id="1902781"/>
    <lineage>
        <taxon>Bacteria</taxon>
        <taxon>Pseudomonadati</taxon>
        <taxon>Pseudomonadota</taxon>
        <taxon>Gammaproteobacteria</taxon>
        <taxon>Alteromonadales</taxon>
        <taxon>Alteromonadaceae</taxon>
        <taxon>Agaribacter</taxon>
    </lineage>
</organism>
<sequence length="52" mass="5695">MSNTVSKTINGQKAKFTPDMGNFKVSLSYEGLALKKASGNQSIADLKRKYAR</sequence>
<protein>
    <submittedName>
        <fullName evidence="1">Uncharacterized protein</fullName>
    </submittedName>
</protein>
<evidence type="ECO:0000313" key="2">
    <source>
        <dbReference type="Proteomes" id="UP001595478"/>
    </source>
</evidence>
<evidence type="ECO:0000313" key="1">
    <source>
        <dbReference type="EMBL" id="MFC3121397.1"/>
    </source>
</evidence>
<keyword evidence="2" id="KW-1185">Reference proteome</keyword>
<accession>A0ABV7FM75</accession>